<protein>
    <submittedName>
        <fullName evidence="1">Uncharacterized protein</fullName>
    </submittedName>
</protein>
<dbReference type="EMBL" id="UINC01036895">
    <property type="protein sequence ID" value="SVB31554.1"/>
    <property type="molecule type" value="Genomic_DNA"/>
</dbReference>
<proteinExistence type="predicted"/>
<name>A0A382D0J3_9ZZZZ</name>
<evidence type="ECO:0000313" key="1">
    <source>
        <dbReference type="EMBL" id="SVB31554.1"/>
    </source>
</evidence>
<gene>
    <name evidence="1" type="ORF">METZ01_LOCUS184408</name>
</gene>
<organism evidence="1">
    <name type="scientific">marine metagenome</name>
    <dbReference type="NCBI Taxonomy" id="408172"/>
    <lineage>
        <taxon>unclassified sequences</taxon>
        <taxon>metagenomes</taxon>
        <taxon>ecological metagenomes</taxon>
    </lineage>
</organism>
<dbReference type="AlphaFoldDB" id="A0A382D0J3"/>
<reference evidence="1" key="1">
    <citation type="submission" date="2018-05" db="EMBL/GenBank/DDBJ databases">
        <authorList>
            <person name="Lanie J.A."/>
            <person name="Ng W.-L."/>
            <person name="Kazmierczak K.M."/>
            <person name="Andrzejewski T.M."/>
            <person name="Davidsen T.M."/>
            <person name="Wayne K.J."/>
            <person name="Tettelin H."/>
            <person name="Glass J.I."/>
            <person name="Rusch D."/>
            <person name="Podicherti R."/>
            <person name="Tsui H.-C.T."/>
            <person name="Winkler M.E."/>
        </authorList>
    </citation>
    <scope>NUCLEOTIDE SEQUENCE</scope>
</reference>
<sequence length="43" mass="4777">PHLVTLQTTIDEDVSEFDNLVHEIGIPAIVGRPEYNSMTGVRI</sequence>
<feature type="non-terminal residue" evidence="1">
    <location>
        <position position="1"/>
    </location>
</feature>
<accession>A0A382D0J3</accession>